<dbReference type="GO" id="GO:0006508">
    <property type="term" value="P:proteolysis"/>
    <property type="evidence" value="ECO:0007669"/>
    <property type="project" value="UniProtKB-KW"/>
</dbReference>
<evidence type="ECO:0000256" key="6">
    <source>
        <dbReference type="ARBA" id="ARBA00022833"/>
    </source>
</evidence>
<dbReference type="PANTHER" id="PTHR12147:SF56">
    <property type="entry name" value="AMINOPEPTIDASE YDR415C-RELATED"/>
    <property type="match status" value="1"/>
</dbReference>
<dbReference type="Pfam" id="PF04389">
    <property type="entry name" value="Peptidase_M28"/>
    <property type="match status" value="1"/>
</dbReference>
<keyword evidence="5" id="KW-0378">Hydrolase</keyword>
<evidence type="ECO:0000259" key="7">
    <source>
        <dbReference type="Pfam" id="PF04389"/>
    </source>
</evidence>
<keyword evidence="1" id="KW-0031">Aminopeptidase</keyword>
<dbReference type="InterPro" id="IPR045175">
    <property type="entry name" value="M28_fam"/>
</dbReference>
<keyword evidence="6" id="KW-0862">Zinc</keyword>
<feature type="domain" description="Peptidase M28" evidence="7">
    <location>
        <begin position="300"/>
        <end position="517"/>
    </location>
</feature>
<keyword evidence="9" id="KW-1185">Reference proteome</keyword>
<dbReference type="Gene3D" id="3.50.30.30">
    <property type="match status" value="1"/>
</dbReference>
<evidence type="ECO:0000256" key="2">
    <source>
        <dbReference type="ARBA" id="ARBA00022670"/>
    </source>
</evidence>
<dbReference type="EMBL" id="SGXG01000001">
    <property type="protein sequence ID" value="RZS97714.1"/>
    <property type="molecule type" value="Genomic_DNA"/>
</dbReference>
<dbReference type="OrthoDB" id="1521787at2"/>
<sequence length="549" mass="61524">MKKLSLRKISVILTCAGFTLACSEKDKEVYQIQISDFEPHVIALSSDEFMGRMPFTEGETLTLNYLEEEFKKLGLQPGNGESYFQDVPMMSITTRPASQMNIRAKGAEVNLKGFDDYVIWTQRTDPQVSFEDAEIIFAGYGIVAPEYGWNDYENLDVEGKIVMVMVNDPGFGSTDQGLFRGNTMTYYGRWTYKFEEAARQGALGTLIIHDTEPAGYGFHVVQNGWNSSKLYLDSRGVDKYRPVFEGWVTLPTAKQLFGLAGLNAEEMMNSAKSKGFKPVPLGLKASSQMEVDVKYAMSKNAIAMVEGTKKPNEYLIYSAHWDHLGIGKPDADGDSIYNGALDNASGIAALMALGKAFMENRPERSVVLLAVTAEEQGLWGSAYYAENPVFPKEKTIANINIDGVNHIGKMKDVSVIGVGQSDLEDLLEDELQKVGRYSAPEPTPSAGYYYRSDHFNFAKIGIPALYFGTGIDHVEKGKEYGMQRQKEFTLNQYHKPSDEYVPGEWDLEAAIDEIQLYYSIGRRLVNQDVWPKWKDGSEFKAIREAYMKK</sequence>
<dbReference type="RefSeq" id="WP_130276558.1">
    <property type="nucleotide sequence ID" value="NZ_SGXG01000001.1"/>
</dbReference>
<dbReference type="Proteomes" id="UP000292209">
    <property type="component" value="Unassembled WGS sequence"/>
</dbReference>
<proteinExistence type="predicted"/>
<keyword evidence="2" id="KW-0645">Protease</keyword>
<dbReference type="SUPFAM" id="SSF53187">
    <property type="entry name" value="Zn-dependent exopeptidases"/>
    <property type="match status" value="1"/>
</dbReference>
<reference evidence="8 9" key="1">
    <citation type="submission" date="2019-02" db="EMBL/GenBank/DDBJ databases">
        <title>Genomic Encyclopedia of Archaeal and Bacterial Type Strains, Phase II (KMG-II): from individual species to whole genera.</title>
        <authorList>
            <person name="Goeker M."/>
        </authorList>
    </citation>
    <scope>NUCLEOTIDE SEQUENCE [LARGE SCALE GENOMIC DNA]</scope>
    <source>
        <strain evidence="8 9">DSM 21411</strain>
    </source>
</reference>
<accession>A0A4Q7PBR2</accession>
<evidence type="ECO:0000256" key="1">
    <source>
        <dbReference type="ARBA" id="ARBA00022438"/>
    </source>
</evidence>
<keyword evidence="3" id="KW-0479">Metal-binding</keyword>
<evidence type="ECO:0000256" key="3">
    <source>
        <dbReference type="ARBA" id="ARBA00022723"/>
    </source>
</evidence>
<organism evidence="8 9">
    <name type="scientific">Cecembia calidifontis</name>
    <dbReference type="NCBI Taxonomy" id="1187080"/>
    <lineage>
        <taxon>Bacteria</taxon>
        <taxon>Pseudomonadati</taxon>
        <taxon>Bacteroidota</taxon>
        <taxon>Cytophagia</taxon>
        <taxon>Cytophagales</taxon>
        <taxon>Cyclobacteriaceae</taxon>
        <taxon>Cecembia</taxon>
    </lineage>
</organism>
<keyword evidence="8" id="KW-0121">Carboxypeptidase</keyword>
<evidence type="ECO:0000256" key="5">
    <source>
        <dbReference type="ARBA" id="ARBA00022801"/>
    </source>
</evidence>
<dbReference type="GO" id="GO:0046872">
    <property type="term" value="F:metal ion binding"/>
    <property type="evidence" value="ECO:0007669"/>
    <property type="project" value="UniProtKB-KW"/>
</dbReference>
<dbReference type="PROSITE" id="PS51257">
    <property type="entry name" value="PROKAR_LIPOPROTEIN"/>
    <property type="match status" value="1"/>
</dbReference>
<keyword evidence="4" id="KW-0732">Signal</keyword>
<dbReference type="SUPFAM" id="SSF52025">
    <property type="entry name" value="PA domain"/>
    <property type="match status" value="1"/>
</dbReference>
<protein>
    <submittedName>
        <fullName evidence="8">Zn-dependent M28 family amino/carboxypeptidase</fullName>
    </submittedName>
</protein>
<dbReference type="AlphaFoldDB" id="A0A4Q7PBR2"/>
<dbReference type="InterPro" id="IPR007484">
    <property type="entry name" value="Peptidase_M28"/>
</dbReference>
<dbReference type="CDD" id="cd04821">
    <property type="entry name" value="PA_M28_1_2"/>
    <property type="match status" value="1"/>
</dbReference>
<evidence type="ECO:0000313" key="9">
    <source>
        <dbReference type="Proteomes" id="UP000292209"/>
    </source>
</evidence>
<comment type="caution">
    <text evidence="8">The sequence shown here is derived from an EMBL/GenBank/DDBJ whole genome shotgun (WGS) entry which is preliminary data.</text>
</comment>
<dbReference type="PANTHER" id="PTHR12147">
    <property type="entry name" value="METALLOPEPTIDASE M28 FAMILY MEMBER"/>
    <property type="match status" value="1"/>
</dbReference>
<evidence type="ECO:0000313" key="8">
    <source>
        <dbReference type="EMBL" id="RZS97714.1"/>
    </source>
</evidence>
<dbReference type="GO" id="GO:0004180">
    <property type="term" value="F:carboxypeptidase activity"/>
    <property type="evidence" value="ECO:0007669"/>
    <property type="project" value="UniProtKB-KW"/>
</dbReference>
<dbReference type="GO" id="GO:0008235">
    <property type="term" value="F:metalloexopeptidase activity"/>
    <property type="evidence" value="ECO:0007669"/>
    <property type="project" value="InterPro"/>
</dbReference>
<evidence type="ECO:0000256" key="4">
    <source>
        <dbReference type="ARBA" id="ARBA00022729"/>
    </source>
</evidence>
<dbReference type="InterPro" id="IPR046450">
    <property type="entry name" value="PA_dom_sf"/>
</dbReference>
<name>A0A4Q7PBR2_9BACT</name>
<gene>
    <name evidence="8" type="ORF">BC751_3332</name>
</gene>
<dbReference type="Gene3D" id="3.40.630.10">
    <property type="entry name" value="Zn peptidases"/>
    <property type="match status" value="1"/>
</dbReference>
<dbReference type="GO" id="GO:0004177">
    <property type="term" value="F:aminopeptidase activity"/>
    <property type="evidence" value="ECO:0007669"/>
    <property type="project" value="UniProtKB-KW"/>
</dbReference>